<protein>
    <recommendedName>
        <fullName evidence="5">Chitin-binding protein</fullName>
    </recommendedName>
</protein>
<feature type="compositionally biased region" description="Pro residues" evidence="1">
    <location>
        <begin position="49"/>
        <end position="59"/>
    </location>
</feature>
<keyword evidence="2" id="KW-0732">Signal</keyword>
<sequence length="132" mass="13852">MKITKLAATTAMAGALGLSVFGLGSGLAQADPKFPGPNPPGHDDIWVPGDPPGHNPFGPPGQVKKWDPLNTPPGHWGDPGEHWNDPAYFGLPVVWLPPGIPGVTAPLNVVWNPGPAAWGVWVNPNWFVPLPA</sequence>
<evidence type="ECO:0000313" key="3">
    <source>
        <dbReference type="EMBL" id="SEH62006.1"/>
    </source>
</evidence>
<accession>A0A1H6JJ52</accession>
<dbReference type="Proteomes" id="UP000182915">
    <property type="component" value="Chromosome I"/>
</dbReference>
<organism evidence="3 4">
    <name type="scientific">Mycolicibacterium rutilum</name>
    <name type="common">Mycobacterium rutilum</name>
    <dbReference type="NCBI Taxonomy" id="370526"/>
    <lineage>
        <taxon>Bacteria</taxon>
        <taxon>Bacillati</taxon>
        <taxon>Actinomycetota</taxon>
        <taxon>Actinomycetes</taxon>
        <taxon>Mycobacteriales</taxon>
        <taxon>Mycobacteriaceae</taxon>
        <taxon>Mycolicibacterium</taxon>
    </lineage>
</organism>
<reference evidence="4" key="1">
    <citation type="submission" date="2016-10" db="EMBL/GenBank/DDBJ databases">
        <authorList>
            <person name="Varghese N."/>
            <person name="Submissions S."/>
        </authorList>
    </citation>
    <scope>NUCLEOTIDE SEQUENCE [LARGE SCALE GENOMIC DNA]</scope>
    <source>
        <strain evidence="4">DSM 45405</strain>
    </source>
</reference>
<dbReference type="STRING" id="370526.SAMN04489835_2102"/>
<feature type="chain" id="PRO_5009298099" description="Chitin-binding protein" evidence="2">
    <location>
        <begin position="31"/>
        <end position="132"/>
    </location>
</feature>
<gene>
    <name evidence="3" type="ORF">SAMN04489835_2102</name>
</gene>
<dbReference type="AlphaFoldDB" id="A0A1H6JJ52"/>
<proteinExistence type="predicted"/>
<evidence type="ECO:0000256" key="1">
    <source>
        <dbReference type="SAM" id="MobiDB-lite"/>
    </source>
</evidence>
<keyword evidence="4" id="KW-1185">Reference proteome</keyword>
<dbReference type="EMBL" id="LT629971">
    <property type="protein sequence ID" value="SEH62006.1"/>
    <property type="molecule type" value="Genomic_DNA"/>
</dbReference>
<evidence type="ECO:0008006" key="5">
    <source>
        <dbReference type="Google" id="ProtNLM"/>
    </source>
</evidence>
<name>A0A1H6JJ52_MYCRU</name>
<feature type="region of interest" description="Disordered" evidence="1">
    <location>
        <begin position="29"/>
        <end position="81"/>
    </location>
</feature>
<feature type="signal peptide" evidence="2">
    <location>
        <begin position="1"/>
        <end position="30"/>
    </location>
</feature>
<evidence type="ECO:0000256" key="2">
    <source>
        <dbReference type="SAM" id="SignalP"/>
    </source>
</evidence>
<dbReference type="RefSeq" id="WP_083407080.1">
    <property type="nucleotide sequence ID" value="NZ_LT629971.1"/>
</dbReference>
<evidence type="ECO:0000313" key="4">
    <source>
        <dbReference type="Proteomes" id="UP000182915"/>
    </source>
</evidence>
<dbReference type="OrthoDB" id="4753759at2"/>